<evidence type="ECO:0000256" key="1">
    <source>
        <dbReference type="SAM" id="MobiDB-lite"/>
    </source>
</evidence>
<dbReference type="AlphaFoldDB" id="A0AA35VGA0"/>
<feature type="compositionally biased region" description="Basic and acidic residues" evidence="1">
    <location>
        <begin position="200"/>
        <end position="211"/>
    </location>
</feature>
<reference evidence="2" key="1">
    <citation type="submission" date="2023-04" db="EMBL/GenBank/DDBJ databases">
        <authorList>
            <person name="Vijverberg K."/>
            <person name="Xiong W."/>
            <person name="Schranz E."/>
        </authorList>
    </citation>
    <scope>NUCLEOTIDE SEQUENCE</scope>
</reference>
<name>A0AA35VGA0_LACSI</name>
<accession>A0AA35VGA0</accession>
<sequence length="211" mass="23533">MEILGCHKSDDEAPVTREQLKAVNEKLDSFLQSSKASSTGYYSQATIKSFLETLTKEHSANLEKMNKAVDLFVYSSFESNTAKTNEVISSLGSTLKTEKEKLEVVCTSLQTDYVEFNSSIISKIIKLQDDLAMERKIMDALAIKTEKVKVLIVKSVFAMINQLEGVPEFGLIPKLRGEDVNQSKKEDPKPSLKTTVKAKSKTEPKGIEKDF</sequence>
<feature type="compositionally biased region" description="Basic and acidic residues" evidence="1">
    <location>
        <begin position="179"/>
        <end position="190"/>
    </location>
</feature>
<dbReference type="Proteomes" id="UP001177003">
    <property type="component" value="Chromosome 0"/>
</dbReference>
<evidence type="ECO:0000313" key="2">
    <source>
        <dbReference type="EMBL" id="CAI9260277.1"/>
    </source>
</evidence>
<protein>
    <submittedName>
        <fullName evidence="2">Uncharacterized protein</fullName>
    </submittedName>
</protein>
<feature type="region of interest" description="Disordered" evidence="1">
    <location>
        <begin position="179"/>
        <end position="211"/>
    </location>
</feature>
<proteinExistence type="predicted"/>
<gene>
    <name evidence="2" type="ORF">LSALG_LOCUS1119</name>
</gene>
<dbReference type="EMBL" id="OX465086">
    <property type="protein sequence ID" value="CAI9260277.1"/>
    <property type="molecule type" value="Genomic_DNA"/>
</dbReference>
<keyword evidence="3" id="KW-1185">Reference proteome</keyword>
<organism evidence="2 3">
    <name type="scientific">Lactuca saligna</name>
    <name type="common">Willowleaf lettuce</name>
    <dbReference type="NCBI Taxonomy" id="75948"/>
    <lineage>
        <taxon>Eukaryota</taxon>
        <taxon>Viridiplantae</taxon>
        <taxon>Streptophyta</taxon>
        <taxon>Embryophyta</taxon>
        <taxon>Tracheophyta</taxon>
        <taxon>Spermatophyta</taxon>
        <taxon>Magnoliopsida</taxon>
        <taxon>eudicotyledons</taxon>
        <taxon>Gunneridae</taxon>
        <taxon>Pentapetalae</taxon>
        <taxon>asterids</taxon>
        <taxon>campanulids</taxon>
        <taxon>Asterales</taxon>
        <taxon>Asteraceae</taxon>
        <taxon>Cichorioideae</taxon>
        <taxon>Cichorieae</taxon>
        <taxon>Lactucinae</taxon>
        <taxon>Lactuca</taxon>
    </lineage>
</organism>
<evidence type="ECO:0000313" key="3">
    <source>
        <dbReference type="Proteomes" id="UP001177003"/>
    </source>
</evidence>